<accession>A0ABY5AU46</accession>
<dbReference type="PANTHER" id="PTHR30222:SF17">
    <property type="entry name" value="SPERMIDINE_PUTRESCINE-BINDING PERIPLASMIC PROTEIN"/>
    <property type="match status" value="1"/>
</dbReference>
<evidence type="ECO:0000313" key="5">
    <source>
        <dbReference type="EMBL" id="USR92332.1"/>
    </source>
</evidence>
<dbReference type="InterPro" id="IPR006059">
    <property type="entry name" value="SBP"/>
</dbReference>
<keyword evidence="4" id="KW-0574">Periplasm</keyword>
<dbReference type="InterPro" id="IPR001188">
    <property type="entry name" value="Sperm_putr-bd"/>
</dbReference>
<dbReference type="Proteomes" id="UP001056708">
    <property type="component" value="Chromosome"/>
</dbReference>
<evidence type="ECO:0000256" key="2">
    <source>
        <dbReference type="ARBA" id="ARBA00022448"/>
    </source>
</evidence>
<dbReference type="RefSeq" id="WP_252664465.1">
    <property type="nucleotide sequence ID" value="NZ_CP098611.1"/>
</dbReference>
<protein>
    <submittedName>
        <fullName evidence="5">Spermidine/putrescine ABC transporter substrate-binding protein</fullName>
    </submittedName>
</protein>
<keyword evidence="3" id="KW-0732">Signal</keyword>
<dbReference type="Gene3D" id="3.40.190.10">
    <property type="entry name" value="Periplasmic binding protein-like II"/>
    <property type="match status" value="2"/>
</dbReference>
<keyword evidence="6" id="KW-1185">Reference proteome</keyword>
<keyword evidence="2" id="KW-0813">Transport</keyword>
<dbReference type="CDD" id="cd13590">
    <property type="entry name" value="PBP2_PotD_PotF_like"/>
    <property type="match status" value="1"/>
</dbReference>
<proteinExistence type="predicted"/>
<evidence type="ECO:0000256" key="1">
    <source>
        <dbReference type="ARBA" id="ARBA00004418"/>
    </source>
</evidence>
<comment type="subcellular location">
    <subcellularLocation>
        <location evidence="1">Periplasm</location>
    </subcellularLocation>
</comment>
<dbReference type="PIRSF" id="PIRSF019574">
    <property type="entry name" value="Periplasmic_polyamine_BP"/>
    <property type="match status" value="1"/>
</dbReference>
<gene>
    <name evidence="5" type="ORF">NEA10_06315</name>
</gene>
<dbReference type="Pfam" id="PF13416">
    <property type="entry name" value="SBP_bac_8"/>
    <property type="match status" value="1"/>
</dbReference>
<sequence length="371" mass="41883">MTHPPTSFIRRIRRRQFLQTSTAALSGLALSSCGWTLANVRSTVQTADDILYIYTWAGYTDREVIEQFFEETEIRVIADVFSSNEEMLAKLQAGAGGAYSLIYPSDYMVRRMIDEELLLELDHDRIDGLDTLFPNFQNPSYDPGNRHSVPISWGTTGLVFNTTVLVPPPDDWTYLWENRQRLTRRLTLLNDSREVFGATLRMLGYSYNSTNPQEIRAAYNKLVELRPTIAAFDSDAWRPQILAGDLKVAMCFSSDANEVIQENSDLAYVLPRSGSSIWTDALVIPRTAPNVDAAYAWINFMQRPEVAARIGERLSFATPNKAAFAKLPQSVQNNTSLFPPDSALEKSESLEPIPPEIGEIYNQYWTRLTSG</sequence>
<dbReference type="PROSITE" id="PS51318">
    <property type="entry name" value="TAT"/>
    <property type="match status" value="1"/>
</dbReference>
<reference evidence="5" key="1">
    <citation type="submission" date="2022-06" db="EMBL/GenBank/DDBJ databases">
        <title>Genome sequence of Phormidium yuhuli AB48 isolated from an industrial photobioreactor environment.</title>
        <authorList>
            <person name="Qiu Y."/>
            <person name="Noonan A.J.C."/>
            <person name="Dofher K."/>
            <person name="Koch M."/>
            <person name="Kieft B."/>
            <person name="Lin X."/>
            <person name="Ziels R.M."/>
            <person name="Hallam S.J."/>
        </authorList>
    </citation>
    <scope>NUCLEOTIDE SEQUENCE</scope>
    <source>
        <strain evidence="5">AB48</strain>
    </source>
</reference>
<evidence type="ECO:0000256" key="3">
    <source>
        <dbReference type="ARBA" id="ARBA00022729"/>
    </source>
</evidence>
<name>A0ABY5AU46_9CYAN</name>
<evidence type="ECO:0000256" key="4">
    <source>
        <dbReference type="ARBA" id="ARBA00022764"/>
    </source>
</evidence>
<dbReference type="PRINTS" id="PR00909">
    <property type="entry name" value="SPERMDNBNDNG"/>
</dbReference>
<organism evidence="5 6">
    <name type="scientific">Phormidium yuhuli AB48</name>
    <dbReference type="NCBI Taxonomy" id="2940671"/>
    <lineage>
        <taxon>Bacteria</taxon>
        <taxon>Bacillati</taxon>
        <taxon>Cyanobacteriota</taxon>
        <taxon>Cyanophyceae</taxon>
        <taxon>Oscillatoriophycideae</taxon>
        <taxon>Oscillatoriales</taxon>
        <taxon>Oscillatoriaceae</taxon>
        <taxon>Phormidium</taxon>
        <taxon>Phormidium yuhuli</taxon>
    </lineage>
</organism>
<dbReference type="EMBL" id="CP098611">
    <property type="protein sequence ID" value="USR92332.1"/>
    <property type="molecule type" value="Genomic_DNA"/>
</dbReference>
<dbReference type="SUPFAM" id="SSF53850">
    <property type="entry name" value="Periplasmic binding protein-like II"/>
    <property type="match status" value="1"/>
</dbReference>
<evidence type="ECO:0000313" key="6">
    <source>
        <dbReference type="Proteomes" id="UP001056708"/>
    </source>
</evidence>
<dbReference type="PANTHER" id="PTHR30222">
    <property type="entry name" value="SPERMIDINE/PUTRESCINE-BINDING PERIPLASMIC PROTEIN"/>
    <property type="match status" value="1"/>
</dbReference>
<dbReference type="InterPro" id="IPR006311">
    <property type="entry name" value="TAT_signal"/>
</dbReference>